<evidence type="ECO:0000256" key="1">
    <source>
        <dbReference type="ARBA" id="ARBA00004571"/>
    </source>
</evidence>
<feature type="signal peptide" evidence="8">
    <location>
        <begin position="1"/>
        <end position="25"/>
    </location>
</feature>
<keyword evidence="3" id="KW-1134">Transmembrane beta strand</keyword>
<keyword evidence="4" id="KW-0812">Transmembrane</keyword>
<name>A0ABV6B9H5_9GAMM</name>
<sequence length="720" mass="80758">MTFHHKPVPVCALLAGFLCQLPVAAAPDKSAAAAEPANLVADQPVPAIVATADPAEEPLEVIQVLGRRPDGLTLSSEKILNVAGAGNDPLRALEALPGVILATPGTGGPVAKPAIRGSSPVDNEYQADFLPVGYVFHNDGLSTFNPLLIQSFSLYSSSWSPQYKDATGGVIVTELRDPSFEQSGWFLDAGAIRSSLLYEGQISPQAAFYFSLRQSFIHLYIDQFIEDEEFDFSTPPRNNDFQSKLVWDINEQNQLRLIATGARDKVRRRFDDGSRDVAKNPDLATGEGYRSSYSQFGVLWDNQSVVGDSKLAFNLLDRSENIEEGIAWNLQNDIREWLLKSATVSPVGDAELHWGLELRQQNIDWQAKGRAQPCNPELNVCPPGYYAPILADNAGADVRFVSGHLNYQRPLAAALQLKAGLALEHNDFTGESFAEPRMALTWHLDPNWQLDLTAGQHHQWFRRVEMLSSVFGNPELELETADQLGLGLEHRLNDLWRWQLDLYHKKLDKLFVSNPARQSGGLSQPGQLQAPAFLNGGSGSASGAEFLLNRDLTDGWYGWLSVGYAKTERRNDLTGQDFNYEWDIPLIINAVVNYEWDEHWELGFKWRFQSGRRYTEIFGARPVYPQVNGQPDLSKAPIFYDPTEGTFNGGRRDALHRLDARVDYHTRWGQYPVTMYFEVLNLYGNKTVQEQEWNADYTSYEEDYEFPDFPFPGLGISIRF</sequence>
<keyword evidence="2" id="KW-0813">Transport</keyword>
<evidence type="ECO:0000256" key="2">
    <source>
        <dbReference type="ARBA" id="ARBA00022448"/>
    </source>
</evidence>
<dbReference type="PANTHER" id="PTHR30069:SF29">
    <property type="entry name" value="HEMOGLOBIN AND HEMOGLOBIN-HAPTOGLOBIN-BINDING PROTEIN 1-RELATED"/>
    <property type="match status" value="1"/>
</dbReference>
<evidence type="ECO:0000313" key="9">
    <source>
        <dbReference type="EMBL" id="MFC0047521.1"/>
    </source>
</evidence>
<dbReference type="InterPro" id="IPR039426">
    <property type="entry name" value="TonB-dep_rcpt-like"/>
</dbReference>
<dbReference type="Gene3D" id="2.40.170.20">
    <property type="entry name" value="TonB-dependent receptor, beta-barrel domain"/>
    <property type="match status" value="1"/>
</dbReference>
<accession>A0ABV6B9H5</accession>
<keyword evidence="5 8" id="KW-0732">Signal</keyword>
<dbReference type="PANTHER" id="PTHR30069">
    <property type="entry name" value="TONB-DEPENDENT OUTER MEMBRANE RECEPTOR"/>
    <property type="match status" value="1"/>
</dbReference>
<comment type="subcellular location">
    <subcellularLocation>
        <location evidence="1">Cell outer membrane</location>
        <topology evidence="1">Multi-pass membrane protein</topology>
    </subcellularLocation>
</comment>
<keyword evidence="7" id="KW-0998">Cell outer membrane</keyword>
<dbReference type="InterPro" id="IPR036942">
    <property type="entry name" value="Beta-barrel_TonB_sf"/>
</dbReference>
<dbReference type="Proteomes" id="UP001589813">
    <property type="component" value="Unassembled WGS sequence"/>
</dbReference>
<evidence type="ECO:0000256" key="7">
    <source>
        <dbReference type="ARBA" id="ARBA00023237"/>
    </source>
</evidence>
<evidence type="ECO:0000256" key="5">
    <source>
        <dbReference type="ARBA" id="ARBA00022729"/>
    </source>
</evidence>
<evidence type="ECO:0000313" key="10">
    <source>
        <dbReference type="Proteomes" id="UP001589813"/>
    </source>
</evidence>
<gene>
    <name evidence="9" type="ORF">ACFFJP_04335</name>
</gene>
<comment type="caution">
    <text evidence="9">The sequence shown here is derived from an EMBL/GenBank/DDBJ whole genome shotgun (WGS) entry which is preliminary data.</text>
</comment>
<protein>
    <submittedName>
        <fullName evidence="9">TonB-dependent receptor plug domain-containing protein</fullName>
    </submittedName>
</protein>
<dbReference type="SUPFAM" id="SSF56935">
    <property type="entry name" value="Porins"/>
    <property type="match status" value="1"/>
</dbReference>
<keyword evidence="10" id="KW-1185">Reference proteome</keyword>
<keyword evidence="6" id="KW-0472">Membrane</keyword>
<evidence type="ECO:0000256" key="3">
    <source>
        <dbReference type="ARBA" id="ARBA00022452"/>
    </source>
</evidence>
<feature type="chain" id="PRO_5047184202" evidence="8">
    <location>
        <begin position="26"/>
        <end position="720"/>
    </location>
</feature>
<dbReference type="RefSeq" id="WP_377240889.1">
    <property type="nucleotide sequence ID" value="NZ_JBHLXP010000001.1"/>
</dbReference>
<dbReference type="EMBL" id="JBHLXP010000001">
    <property type="protein sequence ID" value="MFC0047521.1"/>
    <property type="molecule type" value="Genomic_DNA"/>
</dbReference>
<evidence type="ECO:0000256" key="4">
    <source>
        <dbReference type="ARBA" id="ARBA00022692"/>
    </source>
</evidence>
<reference evidence="9 10" key="1">
    <citation type="submission" date="2024-09" db="EMBL/GenBank/DDBJ databases">
        <authorList>
            <person name="Sun Q."/>
            <person name="Mori K."/>
        </authorList>
    </citation>
    <scope>NUCLEOTIDE SEQUENCE [LARGE SCALE GENOMIC DNA]</scope>
    <source>
        <strain evidence="9 10">KCTC 23315</strain>
    </source>
</reference>
<evidence type="ECO:0000256" key="6">
    <source>
        <dbReference type="ARBA" id="ARBA00023136"/>
    </source>
</evidence>
<evidence type="ECO:0000256" key="8">
    <source>
        <dbReference type="SAM" id="SignalP"/>
    </source>
</evidence>
<keyword evidence="9" id="KW-0675">Receptor</keyword>
<organism evidence="9 10">
    <name type="scientific">Rheinheimera tilapiae</name>
    <dbReference type="NCBI Taxonomy" id="875043"/>
    <lineage>
        <taxon>Bacteria</taxon>
        <taxon>Pseudomonadati</taxon>
        <taxon>Pseudomonadota</taxon>
        <taxon>Gammaproteobacteria</taxon>
        <taxon>Chromatiales</taxon>
        <taxon>Chromatiaceae</taxon>
        <taxon>Rheinheimera</taxon>
    </lineage>
</organism>
<proteinExistence type="predicted"/>